<dbReference type="HOGENOM" id="CLU_126578_0_1_6"/>
<keyword evidence="5" id="KW-1185">Reference proteome</keyword>
<dbReference type="OrthoDB" id="4565346at2"/>
<feature type="domain" description="DUF427" evidence="1">
    <location>
        <begin position="26"/>
        <end position="116"/>
    </location>
</feature>
<dbReference type="EMBL" id="FMVN01000016">
    <property type="protein sequence ID" value="SCY73964.1"/>
    <property type="molecule type" value="Genomic_DNA"/>
</dbReference>
<reference evidence="4" key="1">
    <citation type="submission" date="2014-09" db="EMBL/GenBank/DDBJ databases">
        <authorList>
            <person name="Gomez-Valero L."/>
        </authorList>
    </citation>
    <scope>NUCLEOTIDE SEQUENCE [LARGE SCALE GENOMIC DNA]</scope>
    <source>
        <strain evidence="4">ATCC33218</strain>
    </source>
</reference>
<name>A0A098GJE5_LEGMI</name>
<dbReference type="Gene3D" id="2.170.150.40">
    <property type="entry name" value="Domain of unknown function (DUF427)"/>
    <property type="match status" value="1"/>
</dbReference>
<reference evidence="3 5" key="3">
    <citation type="submission" date="2016-10" db="EMBL/GenBank/DDBJ databases">
        <authorList>
            <person name="Varghese N."/>
            <person name="Submissions S."/>
        </authorList>
    </citation>
    <scope>NUCLEOTIDE SEQUENCE [LARGE SCALE GENOMIC DNA]</scope>
    <source>
        <strain evidence="3 5">ATCC 33218</strain>
    </source>
</reference>
<protein>
    <submittedName>
        <fullName evidence="3">Uncharacterized conserved protein, DUF427 family</fullName>
    </submittedName>
</protein>
<dbReference type="EMBL" id="LN614830">
    <property type="protein sequence ID" value="CEG62132.1"/>
    <property type="molecule type" value="Genomic_DNA"/>
</dbReference>
<dbReference type="RefSeq" id="WP_045100254.1">
    <property type="nucleotide sequence ID" value="NZ_CP020614.1"/>
</dbReference>
<dbReference type="STRING" id="451.B6N58_13360"/>
<dbReference type="AlphaFoldDB" id="A0A098GJE5"/>
<evidence type="ECO:0000313" key="5">
    <source>
        <dbReference type="Proteomes" id="UP000182998"/>
    </source>
</evidence>
<evidence type="ECO:0000313" key="2">
    <source>
        <dbReference type="EMBL" id="CEG62132.1"/>
    </source>
</evidence>
<accession>A0A098GJE5</accession>
<dbReference type="InterPro" id="IPR038694">
    <property type="entry name" value="DUF427_sf"/>
</dbReference>
<dbReference type="Proteomes" id="UP000182998">
    <property type="component" value="Unassembled WGS sequence"/>
</dbReference>
<dbReference type="Proteomes" id="UP000032414">
    <property type="component" value="Chromosome I"/>
</dbReference>
<dbReference type="PATRIC" id="fig|451.8.peg.2484"/>
<gene>
    <name evidence="2" type="ORF">LMI_2893</name>
    <name evidence="3" type="ORF">SAMN02982997_02727</name>
</gene>
<dbReference type="KEGG" id="tmc:LMI_2893"/>
<dbReference type="Pfam" id="PF04248">
    <property type="entry name" value="NTP_transf_9"/>
    <property type="match status" value="1"/>
</dbReference>
<evidence type="ECO:0000313" key="4">
    <source>
        <dbReference type="Proteomes" id="UP000032414"/>
    </source>
</evidence>
<dbReference type="PANTHER" id="PTHR34310">
    <property type="entry name" value="DUF427 DOMAIN PROTEIN (AFU_ORTHOLOGUE AFUA_3G02220)"/>
    <property type="match status" value="1"/>
</dbReference>
<reference evidence="2" key="2">
    <citation type="submission" date="2014-09" db="EMBL/GenBank/DDBJ databases">
        <authorList>
            <person name="GOMEZ-VALERO Laura"/>
        </authorList>
    </citation>
    <scope>NUCLEOTIDE SEQUENCE</scope>
    <source>
        <strain evidence="2">ATCC33218</strain>
    </source>
</reference>
<evidence type="ECO:0000313" key="3">
    <source>
        <dbReference type="EMBL" id="SCY73964.1"/>
    </source>
</evidence>
<proteinExistence type="predicted"/>
<evidence type="ECO:0000259" key="1">
    <source>
        <dbReference type="Pfam" id="PF04248"/>
    </source>
</evidence>
<dbReference type="PANTHER" id="PTHR34310:SF9">
    <property type="entry name" value="BLR5716 PROTEIN"/>
    <property type="match status" value="1"/>
</dbReference>
<dbReference type="InterPro" id="IPR007361">
    <property type="entry name" value="DUF427"/>
</dbReference>
<organism evidence="2 4">
    <name type="scientific">Legionella micdadei</name>
    <name type="common">Tatlockia micdadei</name>
    <dbReference type="NCBI Taxonomy" id="451"/>
    <lineage>
        <taxon>Bacteria</taxon>
        <taxon>Pseudomonadati</taxon>
        <taxon>Pseudomonadota</taxon>
        <taxon>Gammaproteobacteria</taxon>
        <taxon>Legionellales</taxon>
        <taxon>Legionellaceae</taxon>
        <taxon>Legionella</taxon>
    </lineage>
</organism>
<sequence length="127" mass="14752">MENKQIRMPGSDHPITIEQNTNRVIIKIEENVIADTYNALILREANYPPVQYIPREDVNMALLQPSTHKTFCPYKGNCSYYNVAIDDKKIENAAWSYENPHNAVERIRGYIAFYPERVDSINETQFA</sequence>